<reference evidence="1" key="3">
    <citation type="submission" date="2025-09" db="UniProtKB">
        <authorList>
            <consortium name="Ensembl"/>
        </authorList>
    </citation>
    <scope>IDENTIFICATION</scope>
</reference>
<reference evidence="1" key="2">
    <citation type="submission" date="2025-08" db="UniProtKB">
        <authorList>
            <consortium name="Ensembl"/>
        </authorList>
    </citation>
    <scope>IDENTIFICATION</scope>
</reference>
<accession>H2YSP1</accession>
<organism evidence="1 2">
    <name type="scientific">Ciona savignyi</name>
    <name type="common">Pacific transparent sea squirt</name>
    <dbReference type="NCBI Taxonomy" id="51511"/>
    <lineage>
        <taxon>Eukaryota</taxon>
        <taxon>Metazoa</taxon>
        <taxon>Chordata</taxon>
        <taxon>Tunicata</taxon>
        <taxon>Ascidiacea</taxon>
        <taxon>Phlebobranchia</taxon>
        <taxon>Cionidae</taxon>
        <taxon>Ciona</taxon>
    </lineage>
</organism>
<dbReference type="GeneTree" id="ENSGT00390000010598"/>
<dbReference type="HOGENOM" id="CLU_1911325_0_0_1"/>
<evidence type="ECO:0000313" key="1">
    <source>
        <dbReference type="Ensembl" id="ENSCSAVP00000008351.1"/>
    </source>
</evidence>
<keyword evidence="2" id="KW-1185">Reference proteome</keyword>
<dbReference type="AlphaFoldDB" id="H2YSP1"/>
<reference evidence="2" key="1">
    <citation type="submission" date="2003-08" db="EMBL/GenBank/DDBJ databases">
        <authorList>
            <person name="Birren B."/>
            <person name="Nusbaum C."/>
            <person name="Abebe A."/>
            <person name="Abouelleil A."/>
            <person name="Adekoya E."/>
            <person name="Ait-zahra M."/>
            <person name="Allen N."/>
            <person name="Allen T."/>
            <person name="An P."/>
            <person name="Anderson M."/>
            <person name="Anderson S."/>
            <person name="Arachchi H."/>
            <person name="Armbruster J."/>
            <person name="Bachantsang P."/>
            <person name="Baldwin J."/>
            <person name="Barry A."/>
            <person name="Bayul T."/>
            <person name="Blitshsteyn B."/>
            <person name="Bloom T."/>
            <person name="Blye J."/>
            <person name="Boguslavskiy L."/>
            <person name="Borowsky M."/>
            <person name="Boukhgalter B."/>
            <person name="Brunache A."/>
            <person name="Butler J."/>
            <person name="Calixte N."/>
            <person name="Calvo S."/>
            <person name="Camarata J."/>
            <person name="Campo K."/>
            <person name="Chang J."/>
            <person name="Cheshatsang Y."/>
            <person name="Citroen M."/>
            <person name="Collymore A."/>
            <person name="Considine T."/>
            <person name="Cook A."/>
            <person name="Cooke P."/>
            <person name="Corum B."/>
            <person name="Cuomo C."/>
            <person name="David R."/>
            <person name="Dawoe T."/>
            <person name="Degray S."/>
            <person name="Dodge S."/>
            <person name="Dooley K."/>
            <person name="Dorje P."/>
            <person name="Dorjee K."/>
            <person name="Dorris L."/>
            <person name="Duffey N."/>
            <person name="Dupes A."/>
            <person name="Elkins T."/>
            <person name="Engels R."/>
            <person name="Erickson J."/>
            <person name="Farina A."/>
            <person name="Faro S."/>
            <person name="Ferreira P."/>
            <person name="Fischer H."/>
            <person name="Fitzgerald M."/>
            <person name="Foley K."/>
            <person name="Gage D."/>
            <person name="Galagan J."/>
            <person name="Gearin G."/>
            <person name="Gnerre S."/>
            <person name="Gnirke A."/>
            <person name="Goyette A."/>
            <person name="Graham J."/>
            <person name="Grandbois E."/>
            <person name="Gyaltsen K."/>
            <person name="Hafez N."/>
            <person name="Hagopian D."/>
            <person name="Hagos B."/>
            <person name="Hall J."/>
            <person name="Hatcher B."/>
            <person name="Heller A."/>
            <person name="Higgins H."/>
            <person name="Honan T."/>
            <person name="Horn A."/>
            <person name="Houde N."/>
            <person name="Hughes L."/>
            <person name="Hulme W."/>
            <person name="Husby E."/>
            <person name="Iliev I."/>
            <person name="Jaffe D."/>
            <person name="Jones C."/>
            <person name="Kamal M."/>
            <person name="Kamat A."/>
            <person name="Kamvysselis M."/>
            <person name="Karlsson E."/>
            <person name="Kells C."/>
            <person name="Kieu A."/>
            <person name="Kisner P."/>
            <person name="Kodira C."/>
            <person name="Kulbokas E."/>
            <person name="Labutti K."/>
            <person name="Lama D."/>
            <person name="Landers T."/>
            <person name="Leger J."/>
            <person name="Levine S."/>
            <person name="Lewis D."/>
            <person name="Lewis T."/>
            <person name="Lindblad-toh K."/>
            <person name="Liu X."/>
            <person name="Lokyitsang T."/>
            <person name="Lokyitsang Y."/>
            <person name="Lucien O."/>
            <person name="Lui A."/>
            <person name="Ma L.J."/>
            <person name="Mabbitt R."/>
            <person name="Macdonald J."/>
            <person name="Maclean C."/>
            <person name="Major J."/>
            <person name="Manning J."/>
            <person name="Marabella R."/>
            <person name="Maru K."/>
            <person name="Matthews C."/>
            <person name="Mauceli E."/>
            <person name="Mccarthy M."/>
            <person name="Mcdonough S."/>
            <person name="Mcghee T."/>
            <person name="Meldrim J."/>
            <person name="Meneus L."/>
            <person name="Mesirov J."/>
            <person name="Mihalev A."/>
            <person name="Mihova T."/>
            <person name="Mikkelsen T."/>
            <person name="Mlenga V."/>
            <person name="Moru K."/>
            <person name="Mozes J."/>
            <person name="Mulrain L."/>
            <person name="Munson G."/>
            <person name="Naylor J."/>
            <person name="Newes C."/>
            <person name="Nguyen C."/>
            <person name="Nguyen N."/>
            <person name="Nguyen T."/>
            <person name="Nicol R."/>
            <person name="Nielsen C."/>
            <person name="Nizzari M."/>
            <person name="Norbu C."/>
            <person name="Norbu N."/>
            <person name="O'donnell P."/>
            <person name="Okoawo O."/>
            <person name="O'leary S."/>
            <person name="Omotosho B."/>
            <person name="O'neill K."/>
            <person name="Osman S."/>
            <person name="Parker S."/>
            <person name="Perrin D."/>
            <person name="Phunkhang P."/>
            <person name="Piqani B."/>
            <person name="Purcell S."/>
            <person name="Rachupka T."/>
            <person name="Ramasamy U."/>
            <person name="Rameau R."/>
            <person name="Ray V."/>
            <person name="Raymond C."/>
            <person name="Retta R."/>
            <person name="Richardson S."/>
            <person name="Rise C."/>
            <person name="Rodriguez J."/>
            <person name="Rogers J."/>
            <person name="Rogov P."/>
            <person name="Rutman M."/>
            <person name="Schupbach R."/>
            <person name="Seaman C."/>
            <person name="Settipalli S."/>
            <person name="Sharpe T."/>
            <person name="Sheridan J."/>
            <person name="Sherpa N."/>
            <person name="Shi J."/>
            <person name="Smirnov S."/>
            <person name="Smith C."/>
            <person name="Sougnez C."/>
            <person name="Spencer B."/>
            <person name="Stalker J."/>
            <person name="Stange-thomann N."/>
            <person name="Stavropoulos S."/>
            <person name="Stetson K."/>
            <person name="Stone C."/>
            <person name="Stone S."/>
            <person name="Stubbs M."/>
            <person name="Talamas J."/>
            <person name="Tchuinga P."/>
            <person name="Tenzing P."/>
            <person name="Tesfaye S."/>
            <person name="Theodore J."/>
            <person name="Thoulutsang Y."/>
            <person name="Topham K."/>
            <person name="Towey S."/>
            <person name="Tsamla T."/>
            <person name="Tsomo N."/>
            <person name="Vallee D."/>
            <person name="Vassiliev H."/>
            <person name="Venkataraman V."/>
            <person name="Vinson J."/>
            <person name="Vo A."/>
            <person name="Wade C."/>
            <person name="Wang S."/>
            <person name="Wangchuk T."/>
            <person name="Wangdi T."/>
            <person name="Whittaker C."/>
            <person name="Wilkinson J."/>
            <person name="Wu Y."/>
            <person name="Wyman D."/>
            <person name="Yadav S."/>
            <person name="Yang S."/>
            <person name="Yang X."/>
            <person name="Yeager S."/>
            <person name="Yee E."/>
            <person name="Young G."/>
            <person name="Zainoun J."/>
            <person name="Zembeck L."/>
            <person name="Zimmer A."/>
            <person name="Zody M."/>
            <person name="Lander E."/>
        </authorList>
    </citation>
    <scope>NUCLEOTIDE SEQUENCE [LARGE SCALE GENOMIC DNA]</scope>
</reference>
<proteinExistence type="predicted"/>
<dbReference type="InParanoid" id="H2YSP1"/>
<evidence type="ECO:0000313" key="2">
    <source>
        <dbReference type="Proteomes" id="UP000007875"/>
    </source>
</evidence>
<dbReference type="Ensembl" id="ENSCSAVT00000008459.1">
    <property type="protein sequence ID" value="ENSCSAVP00000008351.1"/>
    <property type="gene ID" value="ENSCSAVG00000004966.1"/>
</dbReference>
<sequence>RLPPPPPPPPHNYLLHNHLGRRTFYHRRHLHIHHHRPHSRRHLCNHHPHPRNHRRHLHIRHHLSHNHLLLGLLRRRHHPFLDVASLTVMFLPMKSVSFKLPIASFAADSSSNVTNANPRGRPVSRSFIIATSEMRPNSSNLDRISSSLAS</sequence>
<dbReference type="Proteomes" id="UP000007875">
    <property type="component" value="Unassembled WGS sequence"/>
</dbReference>
<protein>
    <submittedName>
        <fullName evidence="1">Uncharacterized protein</fullName>
    </submittedName>
</protein>
<name>H2YSP1_CIOSA</name>